<feature type="compositionally biased region" description="Polar residues" evidence="1">
    <location>
        <begin position="47"/>
        <end position="58"/>
    </location>
</feature>
<feature type="signal peptide" evidence="2">
    <location>
        <begin position="1"/>
        <end position="27"/>
    </location>
</feature>
<evidence type="ECO:0000256" key="2">
    <source>
        <dbReference type="SAM" id="SignalP"/>
    </source>
</evidence>
<dbReference type="AlphaFoldDB" id="A0A5E5PBG6"/>
<dbReference type="OrthoDB" id="8945327at2"/>
<evidence type="ECO:0000256" key="1">
    <source>
        <dbReference type="SAM" id="MobiDB-lite"/>
    </source>
</evidence>
<reference evidence="3 4" key="1">
    <citation type="submission" date="2019-08" db="EMBL/GenBank/DDBJ databases">
        <authorList>
            <person name="Peeters C."/>
        </authorList>
    </citation>
    <scope>NUCLEOTIDE SEQUENCE [LARGE SCALE GENOMIC DNA]</scope>
    <source>
        <strain evidence="3 4">LMG 18089</strain>
    </source>
</reference>
<name>A0A5E5PBG6_9BURK</name>
<gene>
    <name evidence="3" type="ORF">PAP18089_04673</name>
</gene>
<feature type="compositionally biased region" description="Low complexity" evidence="1">
    <location>
        <begin position="36"/>
        <end position="46"/>
    </location>
</feature>
<dbReference type="PROSITE" id="PS51257">
    <property type="entry name" value="PROKAR_LIPOPROTEIN"/>
    <property type="match status" value="1"/>
</dbReference>
<protein>
    <recommendedName>
        <fullName evidence="5">Secreted protein</fullName>
    </recommendedName>
</protein>
<feature type="compositionally biased region" description="Polar residues" evidence="1">
    <location>
        <begin position="72"/>
        <end position="85"/>
    </location>
</feature>
<evidence type="ECO:0000313" key="3">
    <source>
        <dbReference type="EMBL" id="VVG73664.1"/>
    </source>
</evidence>
<proteinExistence type="predicted"/>
<feature type="chain" id="PRO_5022671066" description="Secreted protein" evidence="2">
    <location>
        <begin position="28"/>
        <end position="333"/>
    </location>
</feature>
<feature type="region of interest" description="Disordered" evidence="1">
    <location>
        <begin position="36"/>
        <end position="58"/>
    </location>
</feature>
<dbReference type="RefSeq" id="WP_143811766.1">
    <property type="nucleotide sequence ID" value="NZ_CABPSX010000012.1"/>
</dbReference>
<organism evidence="3 4">
    <name type="scientific">Pandoraea apista</name>
    <dbReference type="NCBI Taxonomy" id="93218"/>
    <lineage>
        <taxon>Bacteria</taxon>
        <taxon>Pseudomonadati</taxon>
        <taxon>Pseudomonadota</taxon>
        <taxon>Betaproteobacteria</taxon>
        <taxon>Burkholderiales</taxon>
        <taxon>Burkholderiaceae</taxon>
        <taxon>Pandoraea</taxon>
    </lineage>
</organism>
<evidence type="ECO:0000313" key="4">
    <source>
        <dbReference type="Proteomes" id="UP000364291"/>
    </source>
</evidence>
<accession>A0A5E5PBG6</accession>
<sequence length="333" mass="35969">MYRSIRTPAAALMFAGCAITSFGVATAAGLATTATTQAPPQAPANQNSGKPGVSNSGNVNVQILMNTLNALSKPQPQANDDTPSYQAPAPRPAQQSYPTPAQQKPVLVTNAGYNCEDSLRASLAAGYPQSSQADIARIARGFWENDYRDISIGNVPALRKHLSELNAQLANPALADSRAGDQCLAGAITARLDELGWSPEAIDRTHKTKFDEITARSSTERDSGNGRKRLVLKQNPGCLKVVDIKRDNTVKNMYWYAIANTCGEVVQAHWCEGKGCHPTDRAAEIGAGDKEESWMQAQTPSDVRFRGTACATAYRGHSVQYDKTRNECWVWAE</sequence>
<evidence type="ECO:0008006" key="5">
    <source>
        <dbReference type="Google" id="ProtNLM"/>
    </source>
</evidence>
<feature type="region of interest" description="Disordered" evidence="1">
    <location>
        <begin position="72"/>
        <end position="101"/>
    </location>
</feature>
<dbReference type="Proteomes" id="UP000364291">
    <property type="component" value="Unassembled WGS sequence"/>
</dbReference>
<dbReference type="EMBL" id="CABPSX010000012">
    <property type="protein sequence ID" value="VVG73664.1"/>
    <property type="molecule type" value="Genomic_DNA"/>
</dbReference>
<keyword evidence="2" id="KW-0732">Signal</keyword>